<evidence type="ECO:0000313" key="7">
    <source>
        <dbReference type="EMBL" id="PIV00216.1"/>
    </source>
</evidence>
<feature type="transmembrane region" description="Helical" evidence="6">
    <location>
        <begin position="387"/>
        <end position="406"/>
    </location>
</feature>
<feature type="transmembrane region" description="Helical" evidence="6">
    <location>
        <begin position="43"/>
        <end position="64"/>
    </location>
</feature>
<evidence type="ECO:0000256" key="2">
    <source>
        <dbReference type="ARBA" id="ARBA00022475"/>
    </source>
</evidence>
<feature type="transmembrane region" description="Helical" evidence="6">
    <location>
        <begin position="144"/>
        <end position="166"/>
    </location>
</feature>
<organism evidence="7 8">
    <name type="scientific">Candidatus Shapirobacteria bacterium CG03_land_8_20_14_0_80_39_12</name>
    <dbReference type="NCBI Taxonomy" id="1974879"/>
    <lineage>
        <taxon>Bacteria</taxon>
        <taxon>Candidatus Shapironibacteriota</taxon>
    </lineage>
</organism>
<reference evidence="8" key="1">
    <citation type="submission" date="2017-09" db="EMBL/GenBank/DDBJ databases">
        <title>Depth-based differentiation of microbial function through sediment-hosted aquifers and enrichment of novel symbionts in the deep terrestrial subsurface.</title>
        <authorList>
            <person name="Probst A.J."/>
            <person name="Ladd B."/>
            <person name="Jarett J.K."/>
            <person name="Geller-Mcgrath D.E."/>
            <person name="Sieber C.M.K."/>
            <person name="Emerson J.B."/>
            <person name="Anantharaman K."/>
            <person name="Thomas B.C."/>
            <person name="Malmstrom R."/>
            <person name="Stieglmeier M."/>
            <person name="Klingl A."/>
            <person name="Woyke T."/>
            <person name="Ryan C.M."/>
            <person name="Banfield J.F."/>
        </authorList>
    </citation>
    <scope>NUCLEOTIDE SEQUENCE [LARGE SCALE GENOMIC DNA]</scope>
</reference>
<dbReference type="EMBL" id="PEVC01000060">
    <property type="protein sequence ID" value="PIV00216.1"/>
    <property type="molecule type" value="Genomic_DNA"/>
</dbReference>
<dbReference type="GO" id="GO:0005886">
    <property type="term" value="C:plasma membrane"/>
    <property type="evidence" value="ECO:0007669"/>
    <property type="project" value="UniProtKB-SubCell"/>
</dbReference>
<dbReference type="Proteomes" id="UP000229631">
    <property type="component" value="Unassembled WGS sequence"/>
</dbReference>
<name>A0A2M7BAS4_9BACT</name>
<feature type="transmembrane region" description="Helical" evidence="6">
    <location>
        <begin position="249"/>
        <end position="272"/>
    </location>
</feature>
<dbReference type="Pfam" id="PF01943">
    <property type="entry name" value="Polysacc_synt"/>
    <property type="match status" value="1"/>
</dbReference>
<feature type="transmembrane region" description="Helical" evidence="6">
    <location>
        <begin position="212"/>
        <end position="229"/>
    </location>
</feature>
<feature type="transmembrane region" description="Helical" evidence="6">
    <location>
        <begin position="293"/>
        <end position="315"/>
    </location>
</feature>
<evidence type="ECO:0000256" key="1">
    <source>
        <dbReference type="ARBA" id="ARBA00004651"/>
    </source>
</evidence>
<dbReference type="InterPro" id="IPR050833">
    <property type="entry name" value="Poly_Biosynth_Transport"/>
</dbReference>
<feature type="transmembrane region" description="Helical" evidence="6">
    <location>
        <begin position="85"/>
        <end position="106"/>
    </location>
</feature>
<gene>
    <name evidence="7" type="ORF">COS54_03480</name>
</gene>
<keyword evidence="5 6" id="KW-0472">Membrane</keyword>
<feature type="transmembrane region" description="Helical" evidence="6">
    <location>
        <begin position="20"/>
        <end position="37"/>
    </location>
</feature>
<dbReference type="PANTHER" id="PTHR30250">
    <property type="entry name" value="PST FAMILY PREDICTED COLANIC ACID TRANSPORTER"/>
    <property type="match status" value="1"/>
</dbReference>
<keyword evidence="4 6" id="KW-1133">Transmembrane helix</keyword>
<proteinExistence type="predicted"/>
<dbReference type="PANTHER" id="PTHR30250:SF11">
    <property type="entry name" value="O-ANTIGEN TRANSPORTER-RELATED"/>
    <property type="match status" value="1"/>
</dbReference>
<comment type="caution">
    <text evidence="7">The sequence shown here is derived from an EMBL/GenBank/DDBJ whole genome shotgun (WGS) entry which is preliminary data.</text>
</comment>
<dbReference type="InterPro" id="IPR002797">
    <property type="entry name" value="Polysacc_synth"/>
</dbReference>
<dbReference type="AlphaFoldDB" id="A0A2M7BAS4"/>
<feature type="transmembrane region" description="Helical" evidence="6">
    <location>
        <begin position="112"/>
        <end position="132"/>
    </location>
</feature>
<keyword evidence="3 6" id="KW-0812">Transmembrane</keyword>
<comment type="subcellular location">
    <subcellularLocation>
        <location evidence="1">Cell membrane</location>
        <topology evidence="1">Multi-pass membrane protein</topology>
    </subcellularLocation>
</comment>
<protein>
    <submittedName>
        <fullName evidence="7">Uncharacterized protein</fullName>
    </submittedName>
</protein>
<accession>A0A2M7BAS4</accession>
<sequence length="436" mass="48796">MKSGIRVVVNTFSQVASRGLVVLISLLTTGLLTRMFGSTGYGNYIFITSFIFIFISLSDLGVTLTGVRESSAKKDEKGAVFDQILALRSILTLMLFFLFNLAILFLPQFAGLRLSAFIASFVVFFLTLRTVSQGVLQANLRLDLASTLEIFASLLFLILIFVFKVLGRSVSLNLLMFFWLTSALVSAILGWFISRQYHFLKPSFVKKEMVRLFKEALPLGVYFLIFSVYDRGIDSFILKTFFPISIVGYYGLAYKIHGNLVLGAAFLMNSLFPLLSSLKDDLKKLRQIYEKAFTLLLLSGFILLSGGLIFAPWVIKVIAGPGFTPSILALRLLLGATFFSYLNHLTGFLMIALGKQKKLLAFSLIAFLVNLSLNLVFIPLFSFPAAAVITILTELTIFIFTQNFLARNFNLRFSPKAFGENLGKLLNKKEHFFDKL</sequence>
<evidence type="ECO:0000313" key="8">
    <source>
        <dbReference type="Proteomes" id="UP000229631"/>
    </source>
</evidence>
<feature type="transmembrane region" description="Helical" evidence="6">
    <location>
        <begin position="359"/>
        <end position="381"/>
    </location>
</feature>
<evidence type="ECO:0000256" key="4">
    <source>
        <dbReference type="ARBA" id="ARBA00022989"/>
    </source>
</evidence>
<evidence type="ECO:0000256" key="5">
    <source>
        <dbReference type="ARBA" id="ARBA00023136"/>
    </source>
</evidence>
<evidence type="ECO:0000256" key="6">
    <source>
        <dbReference type="SAM" id="Phobius"/>
    </source>
</evidence>
<feature type="transmembrane region" description="Helical" evidence="6">
    <location>
        <begin position="327"/>
        <end position="352"/>
    </location>
</feature>
<keyword evidence="2" id="KW-1003">Cell membrane</keyword>
<evidence type="ECO:0000256" key="3">
    <source>
        <dbReference type="ARBA" id="ARBA00022692"/>
    </source>
</evidence>
<feature type="transmembrane region" description="Helical" evidence="6">
    <location>
        <begin position="172"/>
        <end position="192"/>
    </location>
</feature>